<comment type="subcellular location">
    <subcellularLocation>
        <location evidence="9">Cytoplasm</location>
    </subcellularLocation>
</comment>
<keyword evidence="12" id="KW-1185">Reference proteome</keyword>
<feature type="binding site" evidence="9">
    <location>
        <position position="202"/>
    </location>
    <ligand>
        <name>[4Fe-4S] cluster</name>
        <dbReference type="ChEBI" id="CHEBI:49883"/>
        <label>1</label>
    </ligand>
</feature>
<dbReference type="InterPro" id="IPR013542">
    <property type="entry name" value="QueG_DUF1730"/>
</dbReference>
<dbReference type="PROSITE" id="PS00198">
    <property type="entry name" value="4FE4S_FER_1"/>
    <property type="match status" value="1"/>
</dbReference>
<keyword evidence="9" id="KW-0170">Cobalt</keyword>
<dbReference type="InterPro" id="IPR004453">
    <property type="entry name" value="QueG"/>
</dbReference>
<keyword evidence="6 9" id="KW-0560">Oxidoreductase</keyword>
<dbReference type="InterPro" id="IPR017896">
    <property type="entry name" value="4Fe4S_Fe-S-bd"/>
</dbReference>
<dbReference type="Proteomes" id="UP001156664">
    <property type="component" value="Unassembled WGS sequence"/>
</dbReference>
<dbReference type="PANTHER" id="PTHR30002:SF4">
    <property type="entry name" value="EPOXYQUEUOSINE REDUCTASE"/>
    <property type="match status" value="1"/>
</dbReference>
<evidence type="ECO:0000256" key="1">
    <source>
        <dbReference type="ARBA" id="ARBA00022485"/>
    </source>
</evidence>
<dbReference type="PANTHER" id="PTHR30002">
    <property type="entry name" value="EPOXYQUEUOSINE REDUCTASE"/>
    <property type="match status" value="1"/>
</dbReference>
<dbReference type="RefSeq" id="WP_284281934.1">
    <property type="nucleotide sequence ID" value="NZ_BSOJ01000028.1"/>
</dbReference>
<gene>
    <name evidence="9 11" type="primary">queG</name>
    <name evidence="11" type="ORF">GCM10007875_22880</name>
</gene>
<comment type="cofactor">
    <cofactor evidence="9">
        <name>[4Fe-4S] cluster</name>
        <dbReference type="ChEBI" id="CHEBI:49883"/>
    </cofactor>
    <text evidence="9">Binds 2 [4Fe-4S] clusters per monomer.</text>
</comment>
<proteinExistence type="inferred from homology"/>
<keyword evidence="3 9" id="KW-0819">tRNA processing</keyword>
<comment type="caution">
    <text evidence="9">Lacks conserved residue(s) required for the propagation of feature annotation.</text>
</comment>
<feature type="binding site" evidence="9">
    <location>
        <position position="230"/>
    </location>
    <ligand>
        <name>cob(II)alamin</name>
        <dbReference type="ChEBI" id="CHEBI:16304"/>
    </ligand>
</feature>
<evidence type="ECO:0000259" key="10">
    <source>
        <dbReference type="PROSITE" id="PS51379"/>
    </source>
</evidence>
<feature type="active site" description="Proton donor" evidence="9">
    <location>
        <position position="147"/>
    </location>
</feature>
<dbReference type="Pfam" id="PF13484">
    <property type="entry name" value="Fer4_16"/>
    <property type="match status" value="1"/>
</dbReference>
<evidence type="ECO:0000256" key="8">
    <source>
        <dbReference type="ARBA" id="ARBA00023014"/>
    </source>
</evidence>
<dbReference type="Gene3D" id="3.30.70.20">
    <property type="match status" value="1"/>
</dbReference>
<dbReference type="SUPFAM" id="SSF54862">
    <property type="entry name" value="4Fe-4S ferredoxins"/>
    <property type="match status" value="1"/>
</dbReference>
<evidence type="ECO:0000256" key="5">
    <source>
        <dbReference type="ARBA" id="ARBA00022785"/>
    </source>
</evidence>
<organism evidence="11 12">
    <name type="scientific">Limnobacter litoralis</name>
    <dbReference type="NCBI Taxonomy" id="481366"/>
    <lineage>
        <taxon>Bacteria</taxon>
        <taxon>Pseudomonadati</taxon>
        <taxon>Pseudomonadota</taxon>
        <taxon>Betaproteobacteria</taxon>
        <taxon>Burkholderiales</taxon>
        <taxon>Burkholderiaceae</taxon>
        <taxon>Limnobacter</taxon>
    </lineage>
</organism>
<comment type="function">
    <text evidence="9">Catalyzes the conversion of epoxyqueuosine (oQ) to queuosine (Q), which is a hypermodified base found in the wobble positions of tRNA(Asp), tRNA(Asn), tRNA(His) and tRNA(Tyr).</text>
</comment>
<feature type="binding site" evidence="9">
    <location>
        <position position="208"/>
    </location>
    <ligand>
        <name>[4Fe-4S] cluster</name>
        <dbReference type="ChEBI" id="CHEBI:49883"/>
        <label>1</label>
    </ligand>
</feature>
<comment type="subunit">
    <text evidence="9">Monomer.</text>
</comment>
<reference evidence="12" key="1">
    <citation type="journal article" date="2019" name="Int. J. Syst. Evol. Microbiol.">
        <title>The Global Catalogue of Microorganisms (GCM) 10K type strain sequencing project: providing services to taxonomists for standard genome sequencing and annotation.</title>
        <authorList>
            <consortium name="The Broad Institute Genomics Platform"/>
            <consortium name="The Broad Institute Genome Sequencing Center for Infectious Disease"/>
            <person name="Wu L."/>
            <person name="Ma J."/>
        </authorList>
    </citation>
    <scope>NUCLEOTIDE SEQUENCE [LARGE SCALE GENOMIC DNA]</scope>
    <source>
        <strain evidence="12">NBRC 105857</strain>
    </source>
</reference>
<comment type="caution">
    <text evidence="11">The sequence shown here is derived from an EMBL/GenBank/DDBJ whole genome shotgun (WGS) entry which is preliminary data.</text>
</comment>
<evidence type="ECO:0000256" key="9">
    <source>
        <dbReference type="HAMAP-Rule" id="MF_00916"/>
    </source>
</evidence>
<feature type="binding site" evidence="9">
    <location>
        <position position="212"/>
    </location>
    <ligand>
        <name>[4Fe-4S] cluster</name>
        <dbReference type="ChEBI" id="CHEBI:49883"/>
        <label>2</label>
    </ligand>
</feature>
<keyword evidence="9" id="KW-0846">Cobalamin</keyword>
<keyword evidence="7 9" id="KW-0408">Iron</keyword>
<evidence type="ECO:0000256" key="2">
    <source>
        <dbReference type="ARBA" id="ARBA00022490"/>
    </source>
</evidence>
<feature type="binding site" evidence="9">
    <location>
        <begin position="255"/>
        <end position="256"/>
    </location>
    <ligand>
        <name>cob(II)alamin</name>
        <dbReference type="ChEBI" id="CHEBI:16304"/>
    </ligand>
</feature>
<keyword evidence="1 9" id="KW-0004">4Fe-4S</keyword>
<evidence type="ECO:0000313" key="12">
    <source>
        <dbReference type="Proteomes" id="UP001156664"/>
    </source>
</evidence>
<evidence type="ECO:0000256" key="4">
    <source>
        <dbReference type="ARBA" id="ARBA00022723"/>
    </source>
</evidence>
<dbReference type="PROSITE" id="PS51379">
    <property type="entry name" value="4FE4S_FER_2"/>
    <property type="match status" value="1"/>
</dbReference>
<evidence type="ECO:0000256" key="6">
    <source>
        <dbReference type="ARBA" id="ARBA00023002"/>
    </source>
</evidence>
<dbReference type="EC" id="1.17.99.6" evidence="9"/>
<name>A0ABQ5YXI0_9BURK</name>
<keyword evidence="5 9" id="KW-0671">Queuosine biosynthesis</keyword>
<feature type="binding site" evidence="9">
    <location>
        <position position="255"/>
    </location>
    <ligand>
        <name>[4Fe-4S] cluster</name>
        <dbReference type="ChEBI" id="CHEBI:49883"/>
        <label>2</label>
    </ligand>
</feature>
<evidence type="ECO:0000256" key="7">
    <source>
        <dbReference type="ARBA" id="ARBA00023004"/>
    </source>
</evidence>
<feature type="binding site" evidence="9">
    <location>
        <position position="205"/>
    </location>
    <ligand>
        <name>[4Fe-4S] cluster</name>
        <dbReference type="ChEBI" id="CHEBI:49883"/>
        <label>1</label>
    </ligand>
</feature>
<protein>
    <recommendedName>
        <fullName evidence="9">Epoxyqueuosine reductase</fullName>
        <ecNumber evidence="9">1.17.99.6</ecNumber>
    </recommendedName>
    <alternativeName>
        <fullName evidence="9">Queuosine biosynthesis protein QueG</fullName>
    </alternativeName>
</protein>
<comment type="cofactor">
    <cofactor evidence="9">
        <name>cob(II)alamin</name>
        <dbReference type="ChEBI" id="CHEBI:16304"/>
    </cofactor>
</comment>
<feature type="binding site" evidence="9">
    <location>
        <position position="147"/>
    </location>
    <ligand>
        <name>cob(II)alamin</name>
        <dbReference type="ChEBI" id="CHEBI:16304"/>
    </ligand>
</feature>
<dbReference type="EMBL" id="BSOJ01000028">
    <property type="protein sequence ID" value="GLR27197.1"/>
    <property type="molecule type" value="Genomic_DNA"/>
</dbReference>
<feature type="domain" description="4Fe-4S ferredoxin-type" evidence="10">
    <location>
        <begin position="193"/>
        <end position="222"/>
    </location>
</feature>
<dbReference type="InterPro" id="IPR017900">
    <property type="entry name" value="4Fe4S_Fe_S_CS"/>
</dbReference>
<comment type="pathway">
    <text evidence="9">tRNA modification; tRNA-queuosine biosynthesis.</text>
</comment>
<dbReference type="HAMAP" id="MF_00916">
    <property type="entry name" value="QueG"/>
    <property type="match status" value="1"/>
</dbReference>
<feature type="binding site" evidence="9">
    <location>
        <position position="182"/>
    </location>
    <ligand>
        <name>cob(II)alamin</name>
        <dbReference type="ChEBI" id="CHEBI:16304"/>
    </ligand>
</feature>
<evidence type="ECO:0000313" key="11">
    <source>
        <dbReference type="EMBL" id="GLR27197.1"/>
    </source>
</evidence>
<comment type="catalytic activity">
    <reaction evidence="9">
        <text>epoxyqueuosine(34) in tRNA + AH2 = queuosine(34) in tRNA + A + H2O</text>
        <dbReference type="Rhea" id="RHEA:32159"/>
        <dbReference type="Rhea" id="RHEA-COMP:18571"/>
        <dbReference type="Rhea" id="RHEA-COMP:18582"/>
        <dbReference type="ChEBI" id="CHEBI:13193"/>
        <dbReference type="ChEBI" id="CHEBI:15377"/>
        <dbReference type="ChEBI" id="CHEBI:17499"/>
        <dbReference type="ChEBI" id="CHEBI:194431"/>
        <dbReference type="ChEBI" id="CHEBI:194443"/>
        <dbReference type="EC" id="1.17.99.6"/>
    </reaction>
</comment>
<keyword evidence="4 9" id="KW-0479">Metal-binding</keyword>
<keyword evidence="8 9" id="KW-0411">Iron-sulfur</keyword>
<dbReference type="Pfam" id="PF08331">
    <property type="entry name" value="QueG_DUF1730"/>
    <property type="match status" value="1"/>
</dbReference>
<keyword evidence="2 9" id="KW-0963">Cytoplasm</keyword>
<sequence length="360" mass="40738">MLNQEELWQWFRQQAGLLGLECLGVSDTNLKACEPHLSAWLDAGMHGEMGYMARHGMDRLNPDILLPGTVSIVSFRFNYTPASVFEDRTASIAMKNMLDTATAGEQPYVSVYARGRDYHKVIRAKLAALAKVVHARFESHGFRVSCDSAPAPEVEIARKAGLGWRGKHTLLIHPSEGSLFFLGEIFTNLPLPPSTPFGQNHCGQCTRCISACPTRAIVEPYKVDARRCISYLTIEHDSAIPLEFRKAIGTRIYGCDDCQLVCPWNKFAKPSVYADFEPRHGFDKPEWQTLMGWTEEEFNKNTEGMAIRRIGYRRFRRNLAIAAGNSCQKENALRGLQEMHRTADAFLREHIDWAIRQQES</sequence>
<evidence type="ECO:0000256" key="3">
    <source>
        <dbReference type="ARBA" id="ARBA00022694"/>
    </source>
</evidence>
<feature type="binding site" evidence="9">
    <location>
        <position position="262"/>
    </location>
    <ligand>
        <name>[4Fe-4S] cluster</name>
        <dbReference type="ChEBI" id="CHEBI:49883"/>
        <label>1</label>
    </ligand>
</feature>
<feature type="binding site" evidence="9">
    <location>
        <position position="171"/>
    </location>
    <ligand>
        <name>cob(II)alamin</name>
        <dbReference type="ChEBI" id="CHEBI:16304"/>
    </ligand>
</feature>
<comment type="similarity">
    <text evidence="9">Belongs to the QueG family.</text>
</comment>
<feature type="binding site" evidence="9">
    <location>
        <position position="59"/>
    </location>
    <ligand>
        <name>cob(II)alamin</name>
        <dbReference type="ChEBI" id="CHEBI:16304"/>
    </ligand>
</feature>
<feature type="binding site" evidence="9">
    <location>
        <position position="258"/>
    </location>
    <ligand>
        <name>[4Fe-4S] cluster</name>
        <dbReference type="ChEBI" id="CHEBI:49883"/>
        <label>2</label>
    </ligand>
</feature>
<accession>A0ABQ5YXI0</accession>
<feature type="binding site" evidence="9">
    <location>
        <position position="228"/>
    </location>
    <ligand>
        <name>[4Fe-4S] cluster</name>
        <dbReference type="ChEBI" id="CHEBI:49883"/>
        <label>2</label>
    </ligand>
</feature>
<dbReference type="NCBIfam" id="TIGR00276">
    <property type="entry name" value="tRNA epoxyqueuosine(34) reductase QueG"/>
    <property type="match status" value="1"/>
</dbReference>